<name>A0A0G0NUJ5_9BACT</name>
<reference evidence="2 3" key="1">
    <citation type="journal article" date="2015" name="Nature">
        <title>rRNA introns, odd ribosomes, and small enigmatic genomes across a large radiation of phyla.</title>
        <authorList>
            <person name="Brown C.T."/>
            <person name="Hug L.A."/>
            <person name="Thomas B.C."/>
            <person name="Sharon I."/>
            <person name="Castelle C.J."/>
            <person name="Singh A."/>
            <person name="Wilkins M.J."/>
            <person name="Williams K.H."/>
            <person name="Banfield J.F."/>
        </authorList>
    </citation>
    <scope>NUCLEOTIDE SEQUENCE [LARGE SCALE GENOMIC DNA]</scope>
</reference>
<sequence>MKLFKKIFFWQSKFDLLSYLQSRKYGDLLIVILNYSIWLFLAIVSFILVKHDANIFWQLFAATLVCEILERYLKSKKFWSRPIFQKRQHLPPGLVERWYKTGSFPSGHTMKAVFFLFFILQYQVFSPVIYLLITIPLLSFRVFAGFHYPIDMIG</sequence>
<accession>A0A0G0NUJ5</accession>
<dbReference type="AlphaFoldDB" id="A0A0G0NUJ5"/>
<keyword evidence="1" id="KW-0812">Transmembrane</keyword>
<dbReference type="InterPro" id="IPR036938">
    <property type="entry name" value="PAP2/HPO_sf"/>
</dbReference>
<dbReference type="CDD" id="cd01610">
    <property type="entry name" value="PAP2_like"/>
    <property type="match status" value="1"/>
</dbReference>
<dbReference type="Proteomes" id="UP000033841">
    <property type="component" value="Unassembled WGS sequence"/>
</dbReference>
<gene>
    <name evidence="2" type="ORF">UT14_C0055G0001</name>
</gene>
<protein>
    <submittedName>
        <fullName evidence="2">Phosphoesterase PA-phosphatase related protein</fullName>
    </submittedName>
</protein>
<organism evidence="2 3">
    <name type="scientific">Candidatus Shapirobacteria bacterium GW2011_GWE1_38_92</name>
    <dbReference type="NCBI Taxonomy" id="1618489"/>
    <lineage>
        <taxon>Bacteria</taxon>
        <taxon>Candidatus Shapironibacteriota</taxon>
    </lineage>
</organism>
<evidence type="ECO:0000256" key="1">
    <source>
        <dbReference type="SAM" id="Phobius"/>
    </source>
</evidence>
<proteinExistence type="predicted"/>
<feature type="transmembrane region" description="Helical" evidence="1">
    <location>
        <begin position="112"/>
        <end position="133"/>
    </location>
</feature>
<keyword evidence="1" id="KW-0472">Membrane</keyword>
<comment type="caution">
    <text evidence="2">The sequence shown here is derived from an EMBL/GenBank/DDBJ whole genome shotgun (WGS) entry which is preliminary data.</text>
</comment>
<dbReference type="EMBL" id="LBVR01000055">
    <property type="protein sequence ID" value="KKQ89539.1"/>
    <property type="molecule type" value="Genomic_DNA"/>
</dbReference>
<evidence type="ECO:0000313" key="3">
    <source>
        <dbReference type="Proteomes" id="UP000033841"/>
    </source>
</evidence>
<dbReference type="SUPFAM" id="SSF48317">
    <property type="entry name" value="Acid phosphatase/Vanadium-dependent haloperoxidase"/>
    <property type="match status" value="1"/>
</dbReference>
<feature type="non-terminal residue" evidence="2">
    <location>
        <position position="154"/>
    </location>
</feature>
<keyword evidence="1" id="KW-1133">Transmembrane helix</keyword>
<feature type="transmembrane region" description="Helical" evidence="1">
    <location>
        <begin position="28"/>
        <end position="49"/>
    </location>
</feature>
<evidence type="ECO:0000313" key="2">
    <source>
        <dbReference type="EMBL" id="KKQ89539.1"/>
    </source>
</evidence>